<reference evidence="1 2" key="1">
    <citation type="journal article" date="2019" name="Sci. Rep.">
        <title>Orb-weaving spider Araneus ventricosus genome elucidates the spidroin gene catalogue.</title>
        <authorList>
            <person name="Kono N."/>
            <person name="Nakamura H."/>
            <person name="Ohtoshi R."/>
            <person name="Moran D.A.P."/>
            <person name="Shinohara A."/>
            <person name="Yoshida Y."/>
            <person name="Fujiwara M."/>
            <person name="Mori M."/>
            <person name="Tomita M."/>
            <person name="Arakawa K."/>
        </authorList>
    </citation>
    <scope>NUCLEOTIDE SEQUENCE [LARGE SCALE GENOMIC DNA]</scope>
</reference>
<evidence type="ECO:0000313" key="2">
    <source>
        <dbReference type="Proteomes" id="UP000499080"/>
    </source>
</evidence>
<organism evidence="1 2">
    <name type="scientific">Araneus ventricosus</name>
    <name type="common">Orbweaver spider</name>
    <name type="synonym">Epeira ventricosa</name>
    <dbReference type="NCBI Taxonomy" id="182803"/>
    <lineage>
        <taxon>Eukaryota</taxon>
        <taxon>Metazoa</taxon>
        <taxon>Ecdysozoa</taxon>
        <taxon>Arthropoda</taxon>
        <taxon>Chelicerata</taxon>
        <taxon>Arachnida</taxon>
        <taxon>Araneae</taxon>
        <taxon>Araneomorphae</taxon>
        <taxon>Entelegynae</taxon>
        <taxon>Araneoidea</taxon>
        <taxon>Araneidae</taxon>
        <taxon>Araneus</taxon>
    </lineage>
</organism>
<proteinExistence type="predicted"/>
<dbReference type="AlphaFoldDB" id="A0A4Y2BAM0"/>
<evidence type="ECO:0000313" key="1">
    <source>
        <dbReference type="EMBL" id="GBL88375.1"/>
    </source>
</evidence>
<keyword evidence="2" id="KW-1185">Reference proteome</keyword>
<comment type="caution">
    <text evidence="1">The sequence shown here is derived from an EMBL/GenBank/DDBJ whole genome shotgun (WGS) entry which is preliminary data.</text>
</comment>
<dbReference type="Proteomes" id="UP000499080">
    <property type="component" value="Unassembled WGS sequence"/>
</dbReference>
<protein>
    <submittedName>
        <fullName evidence="1">Uncharacterized protein</fullName>
    </submittedName>
</protein>
<sequence length="157" mass="17047">MTRTTPELAPPLQASTPHQRESVWPLRMIWCATGPIHGGSSVESGFEPAALRSGGRDLASSPPRPRIEFGFAWNFQFFRSLNEVPFPVLAPSLLLLQLSIEELSDPFGNHASGDILEADDRTAVLNASHVVMASFNGFPYGDLTADVNLLVVTDGMK</sequence>
<gene>
    <name evidence="1" type="ORF">AVEN_103031_1</name>
</gene>
<dbReference type="EMBL" id="BGPR01000059">
    <property type="protein sequence ID" value="GBL88375.1"/>
    <property type="molecule type" value="Genomic_DNA"/>
</dbReference>
<name>A0A4Y2BAM0_ARAVE</name>
<accession>A0A4Y2BAM0</accession>